<protein>
    <recommendedName>
        <fullName evidence="3">MSP domain-containing protein</fullName>
    </recommendedName>
</protein>
<reference evidence="1" key="1">
    <citation type="submission" date="2023-10" db="EMBL/GenBank/DDBJ databases">
        <title>Genome assembly of Pristionchus species.</title>
        <authorList>
            <person name="Yoshida K."/>
            <person name="Sommer R.J."/>
        </authorList>
    </citation>
    <scope>NUCLEOTIDE SEQUENCE</scope>
    <source>
        <strain evidence="1">RS5133</strain>
    </source>
</reference>
<proteinExistence type="predicted"/>
<dbReference type="Proteomes" id="UP001432322">
    <property type="component" value="Unassembled WGS sequence"/>
</dbReference>
<organism evidence="1 2">
    <name type="scientific">Pristionchus fissidentatus</name>
    <dbReference type="NCBI Taxonomy" id="1538716"/>
    <lineage>
        <taxon>Eukaryota</taxon>
        <taxon>Metazoa</taxon>
        <taxon>Ecdysozoa</taxon>
        <taxon>Nematoda</taxon>
        <taxon>Chromadorea</taxon>
        <taxon>Rhabditida</taxon>
        <taxon>Rhabditina</taxon>
        <taxon>Diplogasteromorpha</taxon>
        <taxon>Diplogasteroidea</taxon>
        <taxon>Neodiplogasteridae</taxon>
        <taxon>Pristionchus</taxon>
    </lineage>
</organism>
<dbReference type="AlphaFoldDB" id="A0AAV5VYV5"/>
<feature type="non-terminal residue" evidence="1">
    <location>
        <position position="202"/>
    </location>
</feature>
<dbReference type="EMBL" id="BTSY01000004">
    <property type="protein sequence ID" value="GMT23912.1"/>
    <property type="molecule type" value="Genomic_DNA"/>
</dbReference>
<comment type="caution">
    <text evidence="1">The sequence shown here is derived from an EMBL/GenBank/DDBJ whole genome shotgun (WGS) entry which is preliminary data.</text>
</comment>
<feature type="non-terminal residue" evidence="1">
    <location>
        <position position="1"/>
    </location>
</feature>
<name>A0AAV5VYV5_9BILA</name>
<evidence type="ECO:0000313" key="2">
    <source>
        <dbReference type="Proteomes" id="UP001432322"/>
    </source>
</evidence>
<keyword evidence="2" id="KW-1185">Reference proteome</keyword>
<sequence>PYSPMPDSSPPIDCFENVNQLTRRSQITTQHSRIAHSVAAGDKEIGKTLSLGVIDVEPRDIYTVEKGFSITTTHIITNLTEYPLKVRVTSPSSLFSYSLPDGGTIQKRASLTLTIQQKDHIKSKVKIYLHIISSNALLSPYVHSLTFYPPSAIIHSLQSLLPFKPSSSLPSIIPLLTPLSSPPPDSSSINNAHLGVLLLALQ</sequence>
<evidence type="ECO:0000313" key="1">
    <source>
        <dbReference type="EMBL" id="GMT23912.1"/>
    </source>
</evidence>
<gene>
    <name evidence="1" type="ORF">PFISCL1PPCAC_15209</name>
</gene>
<accession>A0AAV5VYV5</accession>
<evidence type="ECO:0008006" key="3">
    <source>
        <dbReference type="Google" id="ProtNLM"/>
    </source>
</evidence>